<gene>
    <name evidence="1" type="ORF">pdam_00009369</name>
</gene>
<organism evidence="1 2">
    <name type="scientific">Pocillopora damicornis</name>
    <name type="common">Cauliflower coral</name>
    <name type="synonym">Millepora damicornis</name>
    <dbReference type="NCBI Taxonomy" id="46731"/>
    <lineage>
        <taxon>Eukaryota</taxon>
        <taxon>Metazoa</taxon>
        <taxon>Cnidaria</taxon>
        <taxon>Anthozoa</taxon>
        <taxon>Hexacorallia</taxon>
        <taxon>Scleractinia</taxon>
        <taxon>Astrocoeniina</taxon>
        <taxon>Pocilloporidae</taxon>
        <taxon>Pocillopora</taxon>
    </lineage>
</organism>
<sequence>MKPCGSFMVVTVKRRKESVTCIGRGVISPTCMPQKTYYQECAARTIKLVSGLTGTVSFLRNLESLYDSFGIGAHTIDAAQLSLQDAVCNVSSVNALKKQSLK</sequence>
<comment type="caution">
    <text evidence="1">The sequence shown here is derived from an EMBL/GenBank/DDBJ whole genome shotgun (WGS) entry which is preliminary data.</text>
</comment>
<evidence type="ECO:0000313" key="1">
    <source>
        <dbReference type="EMBL" id="RMX46092.1"/>
    </source>
</evidence>
<proteinExistence type="predicted"/>
<evidence type="ECO:0000313" key="2">
    <source>
        <dbReference type="Proteomes" id="UP000275408"/>
    </source>
</evidence>
<keyword evidence="2" id="KW-1185">Reference proteome</keyword>
<protein>
    <submittedName>
        <fullName evidence="1">Uncharacterized protein</fullName>
    </submittedName>
</protein>
<dbReference type="Proteomes" id="UP000275408">
    <property type="component" value="Unassembled WGS sequence"/>
</dbReference>
<accession>A0A3M6TXJ1</accession>
<reference evidence="1 2" key="1">
    <citation type="journal article" date="2018" name="Sci. Rep.">
        <title>Comparative analysis of the Pocillopora damicornis genome highlights role of immune system in coral evolution.</title>
        <authorList>
            <person name="Cunning R."/>
            <person name="Bay R.A."/>
            <person name="Gillette P."/>
            <person name="Baker A.C."/>
            <person name="Traylor-Knowles N."/>
        </authorList>
    </citation>
    <scope>NUCLEOTIDE SEQUENCE [LARGE SCALE GENOMIC DNA]</scope>
    <source>
        <strain evidence="1">RSMAS</strain>
        <tissue evidence="1">Whole animal</tissue>
    </source>
</reference>
<dbReference type="EMBL" id="RCHS01002732">
    <property type="protein sequence ID" value="RMX46092.1"/>
    <property type="molecule type" value="Genomic_DNA"/>
</dbReference>
<name>A0A3M6TXJ1_POCDA</name>
<dbReference type="AlphaFoldDB" id="A0A3M6TXJ1"/>